<evidence type="ECO:0000313" key="1">
    <source>
        <dbReference type="EMBL" id="KLE01852.1"/>
    </source>
</evidence>
<dbReference type="AlphaFoldDB" id="A0A0G9K5N8"/>
<comment type="caution">
    <text evidence="1">The sequence shown here is derived from an EMBL/GenBank/DDBJ whole genome shotgun (WGS) entry which is preliminary data.</text>
</comment>
<sequence>MCDETVGYISSQDIKSFYLNDREATSDEESVMDLEQQALVDLNYSQ</sequence>
<organism evidence="1 2">
    <name type="scientific">Aliarcobacter butzleri L348</name>
    <dbReference type="NCBI Taxonomy" id="1447256"/>
    <lineage>
        <taxon>Bacteria</taxon>
        <taxon>Pseudomonadati</taxon>
        <taxon>Campylobacterota</taxon>
        <taxon>Epsilonproteobacteria</taxon>
        <taxon>Campylobacterales</taxon>
        <taxon>Arcobacteraceae</taxon>
        <taxon>Aliarcobacter</taxon>
    </lineage>
</organism>
<gene>
    <name evidence="1" type="ORF">AA20_02190</name>
</gene>
<dbReference type="EMBL" id="JAIQ01000051">
    <property type="protein sequence ID" value="KLE01852.1"/>
    <property type="molecule type" value="Genomic_DNA"/>
</dbReference>
<dbReference type="PATRIC" id="fig|1447256.3.peg.423"/>
<proteinExistence type="predicted"/>
<name>A0A0G9K5N8_9BACT</name>
<protein>
    <submittedName>
        <fullName evidence="1">Uncharacterized protein</fullName>
    </submittedName>
</protein>
<accession>A0A0G9K5N8</accession>
<dbReference type="Proteomes" id="UP000035514">
    <property type="component" value="Unassembled WGS sequence"/>
</dbReference>
<evidence type="ECO:0000313" key="2">
    <source>
        <dbReference type="Proteomes" id="UP000035514"/>
    </source>
</evidence>
<reference evidence="1 2" key="1">
    <citation type="submission" date="2014-01" db="EMBL/GenBank/DDBJ databases">
        <title>Development of a Comparative Genomic Fingerprinting Assay for High Resolution Genotyping of Arcobacter butzleri.</title>
        <authorList>
            <person name="Webb A.L."/>
            <person name="Inglis G.D."/>
            <person name="Kruczkiewicz P."/>
            <person name="Selinger L.B."/>
            <person name="Taboada E.N."/>
        </authorList>
    </citation>
    <scope>NUCLEOTIDE SEQUENCE [LARGE SCALE GENOMIC DNA]</scope>
    <source>
        <strain evidence="1 2">L348</strain>
    </source>
</reference>